<name>A0ABS4CVH2_9BACI</name>
<gene>
    <name evidence="1" type="ORF">JOC74_002010</name>
</gene>
<dbReference type="RefSeq" id="WP_225970236.1">
    <property type="nucleotide sequence ID" value="NZ_JAFDST010000002.1"/>
</dbReference>
<sequence length="90" mass="10588">MIKNLFKKSYSEKDFWNWFEKNSEDYFQLKESRYESLFNKLHSQLSKINPDLVFEFSAELDSGKREFIISADGIVAAFPDVIRLVEAALN</sequence>
<evidence type="ECO:0000313" key="1">
    <source>
        <dbReference type="EMBL" id="MBP1081517.1"/>
    </source>
</evidence>
<evidence type="ECO:0000313" key="2">
    <source>
        <dbReference type="Proteomes" id="UP000674416"/>
    </source>
</evidence>
<organism evidence="1 2">
    <name type="scientific">Bacillus capparidis</name>
    <dbReference type="NCBI Taxonomy" id="1840411"/>
    <lineage>
        <taxon>Bacteria</taxon>
        <taxon>Bacillati</taxon>
        <taxon>Bacillota</taxon>
        <taxon>Bacilli</taxon>
        <taxon>Bacillales</taxon>
        <taxon>Bacillaceae</taxon>
        <taxon>Bacillus</taxon>
    </lineage>
</organism>
<dbReference type="EMBL" id="JAFDST010000002">
    <property type="protein sequence ID" value="MBP1081517.1"/>
    <property type="molecule type" value="Genomic_DNA"/>
</dbReference>
<accession>A0ABS4CVH2</accession>
<proteinExistence type="predicted"/>
<protein>
    <submittedName>
        <fullName evidence="1">Uncharacterized protein</fullName>
    </submittedName>
</protein>
<reference evidence="1 2" key="1">
    <citation type="submission" date="2021-01" db="EMBL/GenBank/DDBJ databases">
        <title>Genomic Encyclopedia of Type Strains, Phase IV (KMG-IV): sequencing the most valuable type-strain genomes for metagenomic binning, comparative biology and taxonomic classification.</title>
        <authorList>
            <person name="Goeker M."/>
        </authorList>
    </citation>
    <scope>NUCLEOTIDE SEQUENCE [LARGE SCALE GENOMIC DNA]</scope>
    <source>
        <strain evidence="1 2">DSM 103394</strain>
    </source>
</reference>
<dbReference type="Proteomes" id="UP000674416">
    <property type="component" value="Unassembled WGS sequence"/>
</dbReference>
<keyword evidence="2" id="KW-1185">Reference proteome</keyword>
<comment type="caution">
    <text evidence="1">The sequence shown here is derived from an EMBL/GenBank/DDBJ whole genome shotgun (WGS) entry which is preliminary data.</text>
</comment>